<dbReference type="GO" id="GO:1990663">
    <property type="term" value="F:dihydroorotate dehydrogenase (fumarate) activity"/>
    <property type="evidence" value="ECO:0007669"/>
    <property type="project" value="UniProtKB-EC"/>
</dbReference>
<dbReference type="GO" id="GO:0006221">
    <property type="term" value="P:pyrimidine nucleotide biosynthetic process"/>
    <property type="evidence" value="ECO:0007669"/>
    <property type="project" value="UniProtKB-KW"/>
</dbReference>
<feature type="domain" description="Dihydroorotate dehydrogenase catalytic" evidence="13">
    <location>
        <begin position="178"/>
        <end position="376"/>
    </location>
</feature>
<evidence type="ECO:0000313" key="15">
    <source>
        <dbReference type="Proteomes" id="UP000756346"/>
    </source>
</evidence>
<feature type="region of interest" description="Disordered" evidence="12">
    <location>
        <begin position="71"/>
        <end position="91"/>
    </location>
</feature>
<dbReference type="PANTHER" id="PTHR48109">
    <property type="entry name" value="DIHYDROOROTATE DEHYDROGENASE (QUINONE), MITOCHONDRIAL-RELATED"/>
    <property type="match status" value="1"/>
</dbReference>
<evidence type="ECO:0000256" key="5">
    <source>
        <dbReference type="ARBA" id="ARBA00021374"/>
    </source>
</evidence>
<evidence type="ECO:0000259" key="13">
    <source>
        <dbReference type="Pfam" id="PF01180"/>
    </source>
</evidence>
<evidence type="ECO:0000256" key="6">
    <source>
        <dbReference type="ARBA" id="ARBA00022490"/>
    </source>
</evidence>
<dbReference type="Gene3D" id="3.20.20.70">
    <property type="entry name" value="Aldolase class I"/>
    <property type="match status" value="1"/>
</dbReference>
<dbReference type="EC" id="1.3.98.1" evidence="11"/>
<dbReference type="InterPro" id="IPR013785">
    <property type="entry name" value="Aldolase_TIM"/>
</dbReference>
<protein>
    <recommendedName>
        <fullName evidence="5 11">Dihydroorotate dehydrogenase (fumarate)</fullName>
        <ecNumber evidence="11">1.3.98.1</ecNumber>
    </recommendedName>
    <alternativeName>
        <fullName evidence="11">Dihydroorotate oxidase</fullName>
    </alternativeName>
</protein>
<comment type="subunit">
    <text evidence="11">Homodimer.</text>
</comment>
<name>A0A9P9BQD7_9PEZI</name>
<dbReference type="Proteomes" id="UP000756346">
    <property type="component" value="Unassembled WGS sequence"/>
</dbReference>
<sequence length="397" mass="41034">MMMDISPPLLNSANPWATTLSDLRELWACPHTGAVTTRTALLGGFAHDGQRHRFCLFDAARFGSVSASSDRERVSAAAGESSSSGSSTIESGGMNASLNTLGYSYHTLDEYLGFIADIVTTTEPKPSSSSSSPPLPGSKKSKWFIVSVTGSPSDVAECYRRIARLQDKLSPSSSSARLAMEVNLSCPNIPDKPPPAYSGDALREYISAVAAVTAELEGSPASPPPPPPWGVKTPPYTFAGQFAQLMSALRVGDGNGDAKSPVSFVTATNTLGSCLVLGSPQTSSQTTSSPALPGAGIGGMAGAPLHPLALGNVATLRRLLDEHPSTRHVGVIGIGGVEDAAGYRRMRSVGASAVGVGTALGAKGLAVFEEIRRGLALEEEQQQQGKGGLARGLKGKL</sequence>
<keyword evidence="8 11" id="KW-0288">FMN</keyword>
<dbReference type="EMBL" id="JAGTJQ010000005">
    <property type="protein sequence ID" value="KAH7030753.1"/>
    <property type="molecule type" value="Genomic_DNA"/>
</dbReference>
<accession>A0A9P9BQD7</accession>
<dbReference type="CDD" id="cd04741">
    <property type="entry name" value="DHOD_1A_like"/>
    <property type="match status" value="1"/>
</dbReference>
<comment type="cofactor">
    <cofactor evidence="1 11">
        <name>FMN</name>
        <dbReference type="ChEBI" id="CHEBI:58210"/>
    </cofactor>
</comment>
<keyword evidence="9 11" id="KW-0665">Pyrimidine biosynthesis</keyword>
<comment type="subcellular location">
    <subcellularLocation>
        <location evidence="2 11">Cytoplasm</location>
    </subcellularLocation>
</comment>
<evidence type="ECO:0000313" key="14">
    <source>
        <dbReference type="EMBL" id="KAH7030753.1"/>
    </source>
</evidence>
<dbReference type="InterPro" id="IPR005720">
    <property type="entry name" value="Dihydroorotate_DH_cat"/>
</dbReference>
<dbReference type="Pfam" id="PF01180">
    <property type="entry name" value="DHO_dh"/>
    <property type="match status" value="1"/>
</dbReference>
<evidence type="ECO:0000256" key="4">
    <source>
        <dbReference type="ARBA" id="ARBA00008008"/>
    </source>
</evidence>
<keyword evidence="15" id="KW-1185">Reference proteome</keyword>
<comment type="function">
    <text evidence="11">Catalyzes the conversion of dihydroorotate to orotate with fumarate as the electron acceptor.</text>
</comment>
<evidence type="ECO:0000256" key="1">
    <source>
        <dbReference type="ARBA" id="ARBA00001917"/>
    </source>
</evidence>
<dbReference type="Gene3D" id="2.30.26.10">
    <property type="entry name" value="Dihydroorotate Dehydrogenase A, chain A, domain 2"/>
    <property type="match status" value="1"/>
</dbReference>
<reference evidence="14" key="1">
    <citation type="journal article" date="2021" name="Nat. Commun.">
        <title>Genetic determinants of endophytism in the Arabidopsis root mycobiome.</title>
        <authorList>
            <person name="Mesny F."/>
            <person name="Miyauchi S."/>
            <person name="Thiergart T."/>
            <person name="Pickel B."/>
            <person name="Atanasova L."/>
            <person name="Karlsson M."/>
            <person name="Huettel B."/>
            <person name="Barry K.W."/>
            <person name="Haridas S."/>
            <person name="Chen C."/>
            <person name="Bauer D."/>
            <person name="Andreopoulos W."/>
            <person name="Pangilinan J."/>
            <person name="LaButti K."/>
            <person name="Riley R."/>
            <person name="Lipzen A."/>
            <person name="Clum A."/>
            <person name="Drula E."/>
            <person name="Henrissat B."/>
            <person name="Kohler A."/>
            <person name="Grigoriev I.V."/>
            <person name="Martin F.M."/>
            <person name="Hacquard S."/>
        </authorList>
    </citation>
    <scope>NUCLEOTIDE SEQUENCE</scope>
    <source>
        <strain evidence="14">MPI-CAGE-CH-0230</strain>
    </source>
</reference>
<feature type="compositionally biased region" description="Low complexity" evidence="12">
    <location>
        <begin position="75"/>
        <end position="91"/>
    </location>
</feature>
<evidence type="ECO:0000256" key="11">
    <source>
        <dbReference type="RuleBase" id="RU364042"/>
    </source>
</evidence>
<dbReference type="AlphaFoldDB" id="A0A9P9BQD7"/>
<evidence type="ECO:0000256" key="12">
    <source>
        <dbReference type="SAM" id="MobiDB-lite"/>
    </source>
</evidence>
<keyword evidence="7 11" id="KW-0285">Flavoprotein</keyword>
<comment type="pathway">
    <text evidence="3 11">Pyrimidine metabolism; UMP biosynthesis via de novo pathway.</text>
</comment>
<dbReference type="InterPro" id="IPR033886">
    <property type="entry name" value="DHOD_1A"/>
</dbReference>
<dbReference type="OrthoDB" id="14784at2759"/>
<proteinExistence type="inferred from homology"/>
<comment type="catalytic activity">
    <reaction evidence="11">
        <text>(S)-dihydroorotate + fumarate = orotate + succinate</text>
        <dbReference type="Rhea" id="RHEA:30059"/>
        <dbReference type="ChEBI" id="CHEBI:29806"/>
        <dbReference type="ChEBI" id="CHEBI:30031"/>
        <dbReference type="ChEBI" id="CHEBI:30839"/>
        <dbReference type="ChEBI" id="CHEBI:30864"/>
        <dbReference type="EC" id="1.3.98.1"/>
    </reaction>
</comment>
<evidence type="ECO:0000256" key="7">
    <source>
        <dbReference type="ARBA" id="ARBA00022630"/>
    </source>
</evidence>
<dbReference type="SUPFAM" id="SSF51395">
    <property type="entry name" value="FMN-linked oxidoreductases"/>
    <property type="match status" value="1"/>
</dbReference>
<dbReference type="GeneID" id="70183388"/>
<comment type="caution">
    <text evidence="14">The sequence shown here is derived from an EMBL/GenBank/DDBJ whole genome shotgun (WGS) entry which is preliminary data.</text>
</comment>
<dbReference type="InterPro" id="IPR023359">
    <property type="entry name" value="Dihydro_DH_chainA_dom2"/>
</dbReference>
<keyword evidence="6 11" id="KW-0963">Cytoplasm</keyword>
<dbReference type="PANTHER" id="PTHR48109:SF1">
    <property type="entry name" value="DIHYDROOROTATE DEHYDROGENASE (FUMARATE)"/>
    <property type="match status" value="1"/>
</dbReference>
<dbReference type="RefSeq" id="XP_046012433.1">
    <property type="nucleotide sequence ID" value="XM_046153842.1"/>
</dbReference>
<gene>
    <name evidence="14" type="ORF">B0I36DRAFT_322383</name>
</gene>
<comment type="similarity">
    <text evidence="4 11">Belongs to the dihydroorotate dehydrogenase family. Type 1 subfamily.</text>
</comment>
<evidence type="ECO:0000256" key="3">
    <source>
        <dbReference type="ARBA" id="ARBA00004725"/>
    </source>
</evidence>
<keyword evidence="10 11" id="KW-0560">Oxidoreductase</keyword>
<evidence type="ECO:0000256" key="9">
    <source>
        <dbReference type="ARBA" id="ARBA00022975"/>
    </source>
</evidence>
<evidence type="ECO:0000256" key="10">
    <source>
        <dbReference type="ARBA" id="ARBA00023002"/>
    </source>
</evidence>
<dbReference type="GO" id="GO:0006207">
    <property type="term" value="P:'de novo' pyrimidine nucleobase biosynthetic process"/>
    <property type="evidence" value="ECO:0007669"/>
    <property type="project" value="TreeGrafter"/>
</dbReference>
<evidence type="ECO:0000256" key="8">
    <source>
        <dbReference type="ARBA" id="ARBA00022643"/>
    </source>
</evidence>
<dbReference type="InterPro" id="IPR050074">
    <property type="entry name" value="DHO_dehydrogenase"/>
</dbReference>
<dbReference type="GO" id="GO:0005737">
    <property type="term" value="C:cytoplasm"/>
    <property type="evidence" value="ECO:0007669"/>
    <property type="project" value="UniProtKB-SubCell"/>
</dbReference>
<evidence type="ECO:0000256" key="2">
    <source>
        <dbReference type="ARBA" id="ARBA00004496"/>
    </source>
</evidence>
<organism evidence="14 15">
    <name type="scientific">Microdochium trichocladiopsis</name>
    <dbReference type="NCBI Taxonomy" id="1682393"/>
    <lineage>
        <taxon>Eukaryota</taxon>
        <taxon>Fungi</taxon>
        <taxon>Dikarya</taxon>
        <taxon>Ascomycota</taxon>
        <taxon>Pezizomycotina</taxon>
        <taxon>Sordariomycetes</taxon>
        <taxon>Xylariomycetidae</taxon>
        <taxon>Xylariales</taxon>
        <taxon>Microdochiaceae</taxon>
        <taxon>Microdochium</taxon>
    </lineage>
</organism>